<dbReference type="GO" id="GO:0005789">
    <property type="term" value="C:endoplasmic reticulum membrane"/>
    <property type="evidence" value="ECO:0007669"/>
    <property type="project" value="UniProtKB-SubCell"/>
</dbReference>
<dbReference type="CDD" id="cd04105">
    <property type="entry name" value="SR_beta"/>
    <property type="match status" value="1"/>
</dbReference>
<protein>
    <recommendedName>
        <fullName evidence="3">Signal recognition particle receptor subunit beta</fullName>
    </recommendedName>
</protein>
<evidence type="ECO:0000256" key="8">
    <source>
        <dbReference type="ARBA" id="ARBA00023134"/>
    </source>
</evidence>
<keyword evidence="5" id="KW-0547">Nucleotide-binding</keyword>
<dbReference type="InterPro" id="IPR019009">
    <property type="entry name" value="SRP_receptor_beta_su"/>
</dbReference>
<proteinExistence type="inferred from homology"/>
<evidence type="ECO:0000256" key="11">
    <source>
        <dbReference type="SAM" id="Phobius"/>
    </source>
</evidence>
<dbReference type="GO" id="GO:0005794">
    <property type="term" value="C:Golgi apparatus"/>
    <property type="evidence" value="ECO:0007669"/>
    <property type="project" value="TreeGrafter"/>
</dbReference>
<dbReference type="SUPFAM" id="SSF52540">
    <property type="entry name" value="P-loop containing nucleoside triphosphate hydrolases"/>
    <property type="match status" value="1"/>
</dbReference>
<evidence type="ECO:0000256" key="2">
    <source>
        <dbReference type="ARBA" id="ARBA00005619"/>
    </source>
</evidence>
<organism evidence="12 13">
    <name type="scientific">Geranomyces variabilis</name>
    <dbReference type="NCBI Taxonomy" id="109894"/>
    <lineage>
        <taxon>Eukaryota</taxon>
        <taxon>Fungi</taxon>
        <taxon>Fungi incertae sedis</taxon>
        <taxon>Chytridiomycota</taxon>
        <taxon>Chytridiomycota incertae sedis</taxon>
        <taxon>Chytridiomycetes</taxon>
        <taxon>Spizellomycetales</taxon>
        <taxon>Powellomycetaceae</taxon>
        <taxon>Geranomyces</taxon>
    </lineage>
</organism>
<feature type="transmembrane region" description="Helical" evidence="11">
    <location>
        <begin position="26"/>
        <end position="47"/>
    </location>
</feature>
<dbReference type="EMBL" id="JADGJQ010000033">
    <property type="protein sequence ID" value="KAJ3177408.1"/>
    <property type="molecule type" value="Genomic_DNA"/>
</dbReference>
<evidence type="ECO:0000256" key="7">
    <source>
        <dbReference type="ARBA" id="ARBA00022989"/>
    </source>
</evidence>
<keyword evidence="8" id="KW-0342">GTP-binding</keyword>
<evidence type="ECO:0000256" key="3">
    <source>
        <dbReference type="ARBA" id="ARBA00020256"/>
    </source>
</evidence>
<reference evidence="12" key="1">
    <citation type="submission" date="2020-05" db="EMBL/GenBank/DDBJ databases">
        <title>Phylogenomic resolution of chytrid fungi.</title>
        <authorList>
            <person name="Stajich J.E."/>
            <person name="Amses K."/>
            <person name="Simmons R."/>
            <person name="Seto K."/>
            <person name="Myers J."/>
            <person name="Bonds A."/>
            <person name="Quandt C.A."/>
            <person name="Barry K."/>
            <person name="Liu P."/>
            <person name="Grigoriev I."/>
            <person name="Longcore J.E."/>
            <person name="James T.Y."/>
        </authorList>
    </citation>
    <scope>NUCLEOTIDE SEQUENCE</scope>
    <source>
        <strain evidence="12">JEL0379</strain>
    </source>
</reference>
<evidence type="ECO:0000256" key="9">
    <source>
        <dbReference type="ARBA" id="ARBA00023136"/>
    </source>
</evidence>
<evidence type="ECO:0000313" key="12">
    <source>
        <dbReference type="EMBL" id="KAJ3177408.1"/>
    </source>
</evidence>
<dbReference type="Gene3D" id="3.40.50.300">
    <property type="entry name" value="P-loop containing nucleotide triphosphate hydrolases"/>
    <property type="match status" value="1"/>
</dbReference>
<dbReference type="GO" id="GO:0005525">
    <property type="term" value="F:GTP binding"/>
    <property type="evidence" value="ECO:0007669"/>
    <property type="project" value="UniProtKB-KW"/>
</dbReference>
<sequence>MSSEYARVATDALPEALRPDYLTPNAAIGIAFLAGALFLALAAWFLLKKKKGAKRDKVLLTGLSEAGKTVLFMQLRHGETVATHTSMESNESRFSLPTSYSTPTTPGPSVHLVDLPGHEKLRFKYTEHIATTGAIVFVLDSTTIARDLRAVAEYLYDILVNRYTQRNEVPLLVLCNKSELLMALPVEKIRVLLEGEIEKLRTSRAAEIQSLDDSGEQEELLGVEGEKFAFEQLANPVSFAKCSLIAPAGEAHPRGPREVMDFIENVL</sequence>
<comment type="subcellular location">
    <subcellularLocation>
        <location evidence="1">Endoplasmic reticulum membrane</location>
        <topology evidence="1">Single-pass membrane protein</topology>
    </subcellularLocation>
</comment>
<evidence type="ECO:0000313" key="13">
    <source>
        <dbReference type="Proteomes" id="UP001212152"/>
    </source>
</evidence>
<dbReference type="GO" id="GO:0043001">
    <property type="term" value="P:Golgi to plasma membrane protein transport"/>
    <property type="evidence" value="ECO:0007669"/>
    <property type="project" value="TreeGrafter"/>
</dbReference>
<dbReference type="AlphaFoldDB" id="A0AAD5TK09"/>
<keyword evidence="7 11" id="KW-1133">Transmembrane helix</keyword>
<dbReference type="InterPro" id="IPR024156">
    <property type="entry name" value="Small_GTPase_ARF"/>
</dbReference>
<comment type="similarity">
    <text evidence="2">Belongs to the SRP receptor beta subunit family.</text>
</comment>
<dbReference type="GO" id="GO:0034067">
    <property type="term" value="P:protein localization to Golgi apparatus"/>
    <property type="evidence" value="ECO:0007669"/>
    <property type="project" value="TreeGrafter"/>
</dbReference>
<keyword evidence="13" id="KW-1185">Reference proteome</keyword>
<dbReference type="InterPro" id="IPR027417">
    <property type="entry name" value="P-loop_NTPase"/>
</dbReference>
<dbReference type="PANTHER" id="PTHR45909">
    <property type="entry name" value="ADP-RIBOSYLATION FACTOR-RELATED PROTEIN 1"/>
    <property type="match status" value="1"/>
</dbReference>
<keyword evidence="10" id="KW-0675">Receptor</keyword>
<accession>A0AAD5TK09</accession>
<evidence type="ECO:0000256" key="6">
    <source>
        <dbReference type="ARBA" id="ARBA00022824"/>
    </source>
</evidence>
<evidence type="ECO:0000256" key="10">
    <source>
        <dbReference type="ARBA" id="ARBA00023170"/>
    </source>
</evidence>
<comment type="caution">
    <text evidence="12">The sequence shown here is derived from an EMBL/GenBank/DDBJ whole genome shotgun (WGS) entry which is preliminary data.</text>
</comment>
<dbReference type="PANTHER" id="PTHR45909:SF1">
    <property type="entry name" value="ADP-RIBOSYLATION FACTOR-RELATED PROTEIN 1"/>
    <property type="match status" value="1"/>
</dbReference>
<keyword evidence="4 11" id="KW-0812">Transmembrane</keyword>
<evidence type="ECO:0000256" key="1">
    <source>
        <dbReference type="ARBA" id="ARBA00004389"/>
    </source>
</evidence>
<dbReference type="Proteomes" id="UP001212152">
    <property type="component" value="Unassembled WGS sequence"/>
</dbReference>
<dbReference type="Pfam" id="PF09439">
    <property type="entry name" value="SRPRB"/>
    <property type="match status" value="1"/>
</dbReference>
<gene>
    <name evidence="12" type="ORF">HDU87_004427</name>
</gene>
<evidence type="ECO:0000256" key="4">
    <source>
        <dbReference type="ARBA" id="ARBA00022692"/>
    </source>
</evidence>
<evidence type="ECO:0000256" key="5">
    <source>
        <dbReference type="ARBA" id="ARBA00022741"/>
    </source>
</evidence>
<name>A0AAD5TK09_9FUNG</name>
<dbReference type="PROSITE" id="PS51417">
    <property type="entry name" value="ARF"/>
    <property type="match status" value="1"/>
</dbReference>
<dbReference type="GO" id="GO:0003924">
    <property type="term" value="F:GTPase activity"/>
    <property type="evidence" value="ECO:0007669"/>
    <property type="project" value="TreeGrafter"/>
</dbReference>
<keyword evidence="9 11" id="KW-0472">Membrane</keyword>
<dbReference type="GO" id="GO:0006886">
    <property type="term" value="P:intracellular protein transport"/>
    <property type="evidence" value="ECO:0007669"/>
    <property type="project" value="TreeGrafter"/>
</dbReference>
<keyword evidence="6" id="KW-0256">Endoplasmic reticulum</keyword>